<accession>A0A6J4J797</accession>
<reference evidence="1" key="1">
    <citation type="submission" date="2020-02" db="EMBL/GenBank/DDBJ databases">
        <authorList>
            <person name="Meier V. D."/>
        </authorList>
    </citation>
    <scope>NUCLEOTIDE SEQUENCE</scope>
    <source>
        <strain evidence="1">AVDCRST_MAG92</strain>
    </source>
</reference>
<proteinExistence type="predicted"/>
<dbReference type="EMBL" id="CADCTM010000461">
    <property type="protein sequence ID" value="CAA9269851.1"/>
    <property type="molecule type" value="Genomic_DNA"/>
</dbReference>
<evidence type="ECO:0000313" key="1">
    <source>
        <dbReference type="EMBL" id="CAA9269851.1"/>
    </source>
</evidence>
<gene>
    <name evidence="1" type="ORF">AVDCRST_MAG92-2901</name>
</gene>
<name>A0A6J4J797_9CYAN</name>
<organism evidence="1">
    <name type="scientific">uncultured Coleofasciculus sp</name>
    <dbReference type="NCBI Taxonomy" id="1267456"/>
    <lineage>
        <taxon>Bacteria</taxon>
        <taxon>Bacillati</taxon>
        <taxon>Cyanobacteriota</taxon>
        <taxon>Cyanophyceae</taxon>
        <taxon>Coleofasciculales</taxon>
        <taxon>Coleofasciculaceae</taxon>
        <taxon>Coleofasciculus</taxon>
        <taxon>environmental samples</taxon>
    </lineage>
</organism>
<dbReference type="AlphaFoldDB" id="A0A6J4J797"/>
<sequence length="39" mass="4681">MIWLYSKVCLFWANQSKKSKQMEYALLGFHLLVFEAEVK</sequence>
<protein>
    <submittedName>
        <fullName evidence="1">Uncharacterized protein</fullName>
    </submittedName>
</protein>